<comment type="subcellular location">
    <subcellularLocation>
        <location evidence="7">Endoplasmic reticulum</location>
    </subcellularLocation>
    <subcellularLocation>
        <location evidence="7">Golgi apparatus</location>
        <location evidence="7">cis-Golgi network</location>
    </subcellularLocation>
    <subcellularLocation>
        <location evidence="1">Golgi apparatus</location>
    </subcellularLocation>
</comment>
<evidence type="ECO:0000256" key="1">
    <source>
        <dbReference type="ARBA" id="ARBA00004555"/>
    </source>
</evidence>
<keyword evidence="4 7" id="KW-0931">ER-Golgi transport</keyword>
<dbReference type="InterPro" id="IPR007233">
    <property type="entry name" value="TRAPPC"/>
</dbReference>
<evidence type="ECO:0000256" key="7">
    <source>
        <dbReference type="RuleBase" id="RU366065"/>
    </source>
</evidence>
<keyword evidence="2 7" id="KW-0813">Transport</keyword>
<evidence type="ECO:0000256" key="5">
    <source>
        <dbReference type="ARBA" id="ARBA00023034"/>
    </source>
</evidence>
<evidence type="ECO:0000256" key="2">
    <source>
        <dbReference type="ARBA" id="ARBA00022448"/>
    </source>
</evidence>
<protein>
    <recommendedName>
        <fullName evidence="7">Trafficking protein particle complex subunit</fullName>
    </recommendedName>
</protein>
<dbReference type="Gene3D" id="3.30.450.70">
    <property type="match status" value="1"/>
</dbReference>
<keyword evidence="9" id="KW-1185">Reference proteome</keyword>
<name>A0A4Z1SZ96_GIAMU</name>
<dbReference type="AlphaFoldDB" id="A0A4Z1SZ96"/>
<evidence type="ECO:0000313" key="8">
    <source>
        <dbReference type="EMBL" id="TNJ28808.1"/>
    </source>
</evidence>
<dbReference type="GO" id="GO:0006888">
    <property type="term" value="P:endoplasmic reticulum to Golgi vesicle-mediated transport"/>
    <property type="evidence" value="ECO:0007669"/>
    <property type="project" value="UniProtKB-UniRule"/>
</dbReference>
<dbReference type="GO" id="GO:0005794">
    <property type="term" value="C:Golgi apparatus"/>
    <property type="evidence" value="ECO:0007669"/>
    <property type="project" value="UniProtKB-SubCell"/>
</dbReference>
<dbReference type="GO" id="GO:0030008">
    <property type="term" value="C:TRAPP complex"/>
    <property type="evidence" value="ECO:0007669"/>
    <property type="project" value="UniProtKB-UniRule"/>
</dbReference>
<dbReference type="VEuPathDB" id="GiardiaDB:GMRT_15601"/>
<keyword evidence="5 7" id="KW-0333">Golgi apparatus</keyword>
<comment type="subunit">
    <text evidence="7">Part of the multisubunit transport protein particle (TRAPP) complex.</text>
</comment>
<evidence type="ECO:0000256" key="6">
    <source>
        <dbReference type="ARBA" id="ARBA00038179"/>
    </source>
</evidence>
<keyword evidence="3 7" id="KW-0256">Endoplasmic reticulum</keyword>
<dbReference type="InterPro" id="IPR011012">
    <property type="entry name" value="Longin-like_dom_sf"/>
</dbReference>
<comment type="similarity">
    <text evidence="6">Belongs to the TRAPP small subunits family. TRAPPC4 subfamily.</text>
</comment>
<dbReference type="PANTHER" id="PTHR23249">
    <property type="entry name" value="TRAFFICKING PROTEIN PARTICLE COMPLEX SUBUNIT"/>
    <property type="match status" value="1"/>
</dbReference>
<accession>A0A4Z1SZ96</accession>
<gene>
    <name evidence="8" type="ORF">GMRT_15601</name>
</gene>
<sequence length="136" mass="15021">MQHLYIVNSSGSLVYHYSGVAGLTEDDNIAIGSTFFGLFAMANECSPKGACVSGLEEVCFSSGTIVCFESRTGLKFIASADKTVSAQQLRRLLRAVYIGYADYVQKNPYYLPDQPIRLPKFEEAVHRSIRSILRPS</sequence>
<evidence type="ECO:0000256" key="3">
    <source>
        <dbReference type="ARBA" id="ARBA00022824"/>
    </source>
</evidence>
<evidence type="ECO:0000256" key="4">
    <source>
        <dbReference type="ARBA" id="ARBA00022892"/>
    </source>
</evidence>
<dbReference type="Proteomes" id="UP000315496">
    <property type="component" value="Chromosome 2"/>
</dbReference>
<dbReference type="Pfam" id="PF04099">
    <property type="entry name" value="Sybindin"/>
    <property type="match status" value="1"/>
</dbReference>
<dbReference type="SMART" id="SM01399">
    <property type="entry name" value="Sybindin"/>
    <property type="match status" value="1"/>
</dbReference>
<dbReference type="OrthoDB" id="246406at2759"/>
<dbReference type="PANTHER" id="PTHR23249:SF15">
    <property type="entry name" value="TRAFFICKING PROTEIN PARTICLE COMPLEX SUBUNIT 4"/>
    <property type="match status" value="1"/>
</dbReference>
<reference evidence="8 9" key="1">
    <citation type="submission" date="2019-05" db="EMBL/GenBank/DDBJ databases">
        <title>The compact genome of Giardia muris reveals important steps in the evolution of intestinal protozoan parasites.</title>
        <authorList>
            <person name="Xu F."/>
            <person name="Jimenez-Gonzalez A."/>
            <person name="Einarsson E."/>
            <person name="Astvaldsson A."/>
            <person name="Peirasmaki D."/>
            <person name="Eckmann L."/>
            <person name="Andersson J.O."/>
            <person name="Svard S.G."/>
            <person name="Jerlstrom-Hultqvist J."/>
        </authorList>
    </citation>
    <scope>NUCLEOTIDE SEQUENCE [LARGE SCALE GENOMIC DNA]</scope>
    <source>
        <strain evidence="8 9">Roberts-Thomson</strain>
    </source>
</reference>
<organism evidence="8 9">
    <name type="scientific">Giardia muris</name>
    <dbReference type="NCBI Taxonomy" id="5742"/>
    <lineage>
        <taxon>Eukaryota</taxon>
        <taxon>Metamonada</taxon>
        <taxon>Diplomonadida</taxon>
        <taxon>Hexamitidae</taxon>
        <taxon>Giardiinae</taxon>
        <taxon>Giardia</taxon>
    </lineage>
</organism>
<comment type="caution">
    <text evidence="8">The sequence shown here is derived from an EMBL/GenBank/DDBJ whole genome shotgun (WGS) entry which is preliminary data.</text>
</comment>
<evidence type="ECO:0000313" key="9">
    <source>
        <dbReference type="Proteomes" id="UP000315496"/>
    </source>
</evidence>
<dbReference type="GO" id="GO:0005783">
    <property type="term" value="C:endoplasmic reticulum"/>
    <property type="evidence" value="ECO:0007669"/>
    <property type="project" value="UniProtKB-SubCell"/>
</dbReference>
<proteinExistence type="inferred from homology"/>
<dbReference type="SUPFAM" id="SSF64356">
    <property type="entry name" value="SNARE-like"/>
    <property type="match status" value="1"/>
</dbReference>
<dbReference type="EMBL" id="VDLU01000002">
    <property type="protein sequence ID" value="TNJ28808.1"/>
    <property type="molecule type" value="Genomic_DNA"/>
</dbReference>